<organism evidence="2 3">
    <name type="scientific">candidate division CSSED10-310 bacterium</name>
    <dbReference type="NCBI Taxonomy" id="2855610"/>
    <lineage>
        <taxon>Bacteria</taxon>
        <taxon>Bacteria division CSSED10-310</taxon>
    </lineage>
</organism>
<dbReference type="Proteomes" id="UP001594351">
    <property type="component" value="Unassembled WGS sequence"/>
</dbReference>
<proteinExistence type="predicted"/>
<dbReference type="SUPFAM" id="SSF52540">
    <property type="entry name" value="P-loop containing nucleoside triphosphate hydrolases"/>
    <property type="match status" value="1"/>
</dbReference>
<reference evidence="2 3" key="1">
    <citation type="submission" date="2024-09" db="EMBL/GenBank/DDBJ databases">
        <title>Laminarin stimulates single cell rates of sulfate reduction while oxygen inhibits transcriptomic activity in coastal marine sediment.</title>
        <authorList>
            <person name="Lindsay M."/>
            <person name="Orcutt B."/>
            <person name="Emerson D."/>
            <person name="Stepanauskas R."/>
            <person name="D'Angelo T."/>
        </authorList>
    </citation>
    <scope>NUCLEOTIDE SEQUENCE [LARGE SCALE GENOMIC DNA]</scope>
    <source>
        <strain evidence="2">SAG AM-311-K15</strain>
    </source>
</reference>
<dbReference type="EMBL" id="JBHPBY010000251">
    <property type="protein sequence ID" value="MFC1851990.1"/>
    <property type="molecule type" value="Genomic_DNA"/>
</dbReference>
<accession>A0ABV6Z0M5</accession>
<dbReference type="GO" id="GO:0016740">
    <property type="term" value="F:transferase activity"/>
    <property type="evidence" value="ECO:0007669"/>
    <property type="project" value="UniProtKB-KW"/>
</dbReference>
<gene>
    <name evidence="2" type="ORF">ACFL27_17495</name>
</gene>
<sequence>MAQRTAPETYGFYIGFPKTATTFLQLSLCHHPEIDYLHKSRFFVGDRFKHGFSWYSSIYSDDSRCRVEGDEMLISDLYQSFSETIDRISKLVPEARIIISTRDKADWLHSSYSHLLREGYYPSFKKYLDYEVGKQFLQSLLEIDERIEQCQQLFKTPNVLVIDVEDIRENAPAVIKNLYSFLGVDHDFTPPDLTTEVNVNPPALSLLLIKYFYLACLPYDKLRRLLSQKIPLPWKLKFREMLFAKRKNTKNIDELNFLQQTHLNNPEIIRKIEFRNSSLRANIYLYKPFLLPLEPLLRTLSQKLGVSVFSKKDQLAIEKFLTELEQSKQADQLKNLT</sequence>
<keyword evidence="1 2" id="KW-0808">Transferase</keyword>
<dbReference type="Gene3D" id="3.40.50.300">
    <property type="entry name" value="P-loop containing nucleotide triphosphate hydrolases"/>
    <property type="match status" value="1"/>
</dbReference>
<evidence type="ECO:0000313" key="3">
    <source>
        <dbReference type="Proteomes" id="UP001594351"/>
    </source>
</evidence>
<dbReference type="InterPro" id="IPR037359">
    <property type="entry name" value="NST/OST"/>
</dbReference>
<dbReference type="InterPro" id="IPR027417">
    <property type="entry name" value="P-loop_NTPase"/>
</dbReference>
<evidence type="ECO:0000313" key="2">
    <source>
        <dbReference type="EMBL" id="MFC1851990.1"/>
    </source>
</evidence>
<name>A0ABV6Z0M5_UNCC1</name>
<dbReference type="PANTHER" id="PTHR10605">
    <property type="entry name" value="HEPARAN SULFATE SULFOTRANSFERASE"/>
    <property type="match status" value="1"/>
</dbReference>
<evidence type="ECO:0000256" key="1">
    <source>
        <dbReference type="ARBA" id="ARBA00022679"/>
    </source>
</evidence>
<dbReference type="Pfam" id="PF13469">
    <property type="entry name" value="Sulfotransfer_3"/>
    <property type="match status" value="1"/>
</dbReference>
<keyword evidence="3" id="KW-1185">Reference proteome</keyword>
<dbReference type="PANTHER" id="PTHR10605:SF56">
    <property type="entry name" value="BIFUNCTIONAL HEPARAN SULFATE N-DEACETYLASE_N-SULFOTRANSFERASE"/>
    <property type="match status" value="1"/>
</dbReference>
<dbReference type="EC" id="2.8.2.-" evidence="2"/>
<comment type="caution">
    <text evidence="2">The sequence shown here is derived from an EMBL/GenBank/DDBJ whole genome shotgun (WGS) entry which is preliminary data.</text>
</comment>
<protein>
    <submittedName>
        <fullName evidence="2">Sulfotransferase</fullName>
        <ecNumber evidence="2">2.8.2.-</ecNumber>
    </submittedName>
</protein>